<sequence length="82" mass="9159">MKAFISAAISLNFLQYRRRGRPVEIDHAIVKQKKMAELGLAMGNDAMGGMEEMHYALGPDGQYHPVMPQPHELGHDQPFPQG</sequence>
<keyword evidence="3" id="KW-1185">Reference proteome</keyword>
<dbReference type="STRING" id="50990.A0A4Y7PL02"/>
<dbReference type="Proteomes" id="UP000294933">
    <property type="component" value="Unassembled WGS sequence"/>
</dbReference>
<feature type="region of interest" description="Disordered" evidence="1">
    <location>
        <begin position="59"/>
        <end position="82"/>
    </location>
</feature>
<proteinExistence type="predicted"/>
<accession>A0A4Y7PL02</accession>
<organism evidence="2 3">
    <name type="scientific">Rickenella mellea</name>
    <dbReference type="NCBI Taxonomy" id="50990"/>
    <lineage>
        <taxon>Eukaryota</taxon>
        <taxon>Fungi</taxon>
        <taxon>Dikarya</taxon>
        <taxon>Basidiomycota</taxon>
        <taxon>Agaricomycotina</taxon>
        <taxon>Agaricomycetes</taxon>
        <taxon>Hymenochaetales</taxon>
        <taxon>Rickenellaceae</taxon>
        <taxon>Rickenella</taxon>
    </lineage>
</organism>
<protein>
    <submittedName>
        <fullName evidence="2">Uncharacterized protein</fullName>
    </submittedName>
</protein>
<evidence type="ECO:0000313" key="2">
    <source>
        <dbReference type="EMBL" id="TDL15502.1"/>
    </source>
</evidence>
<gene>
    <name evidence="2" type="ORF">BD410DRAFT_845152</name>
</gene>
<dbReference type="AlphaFoldDB" id="A0A4Y7PL02"/>
<evidence type="ECO:0000256" key="1">
    <source>
        <dbReference type="SAM" id="MobiDB-lite"/>
    </source>
</evidence>
<evidence type="ECO:0000313" key="3">
    <source>
        <dbReference type="Proteomes" id="UP000294933"/>
    </source>
</evidence>
<name>A0A4Y7PL02_9AGAM</name>
<dbReference type="VEuPathDB" id="FungiDB:BD410DRAFT_845152"/>
<dbReference type="EMBL" id="ML170273">
    <property type="protein sequence ID" value="TDL15502.1"/>
    <property type="molecule type" value="Genomic_DNA"/>
</dbReference>
<reference evidence="2 3" key="1">
    <citation type="submission" date="2018-06" db="EMBL/GenBank/DDBJ databases">
        <title>A transcriptomic atlas of mushroom development highlights an independent origin of complex multicellularity.</title>
        <authorList>
            <consortium name="DOE Joint Genome Institute"/>
            <person name="Krizsan K."/>
            <person name="Almasi E."/>
            <person name="Merenyi Z."/>
            <person name="Sahu N."/>
            <person name="Viragh M."/>
            <person name="Koszo T."/>
            <person name="Mondo S."/>
            <person name="Kiss B."/>
            <person name="Balint B."/>
            <person name="Kues U."/>
            <person name="Barry K."/>
            <person name="Hegedus J.C."/>
            <person name="Henrissat B."/>
            <person name="Johnson J."/>
            <person name="Lipzen A."/>
            <person name="Ohm R."/>
            <person name="Nagy I."/>
            <person name="Pangilinan J."/>
            <person name="Yan J."/>
            <person name="Xiong Y."/>
            <person name="Grigoriev I.V."/>
            <person name="Hibbett D.S."/>
            <person name="Nagy L.G."/>
        </authorList>
    </citation>
    <scope>NUCLEOTIDE SEQUENCE [LARGE SCALE GENOMIC DNA]</scope>
    <source>
        <strain evidence="2 3">SZMC22713</strain>
    </source>
</reference>
<dbReference type="OrthoDB" id="3257251at2759"/>